<keyword evidence="4" id="KW-1185">Reference proteome</keyword>
<feature type="compositionally biased region" description="Basic and acidic residues" evidence="1">
    <location>
        <begin position="32"/>
        <end position="47"/>
    </location>
</feature>
<feature type="compositionally biased region" description="Polar residues" evidence="1">
    <location>
        <begin position="1"/>
        <end position="20"/>
    </location>
</feature>
<feature type="domain" description="Lin-66-like winged helix" evidence="2">
    <location>
        <begin position="170"/>
        <end position="255"/>
    </location>
</feature>
<dbReference type="AlphaFoldDB" id="G0MDD7"/>
<dbReference type="Pfam" id="PF26288">
    <property type="entry name" value="WHD_lin-66"/>
    <property type="match status" value="1"/>
</dbReference>
<name>G0MDD7_CAEBE</name>
<accession>G0MDD7</accession>
<dbReference type="GO" id="GO:0005737">
    <property type="term" value="C:cytoplasm"/>
    <property type="evidence" value="ECO:0007669"/>
    <property type="project" value="TreeGrafter"/>
</dbReference>
<evidence type="ECO:0000256" key="1">
    <source>
        <dbReference type="SAM" id="MobiDB-lite"/>
    </source>
</evidence>
<dbReference type="STRING" id="135651.G0MDD7"/>
<organism evidence="4">
    <name type="scientific">Caenorhabditis brenneri</name>
    <name type="common">Nematode worm</name>
    <dbReference type="NCBI Taxonomy" id="135651"/>
    <lineage>
        <taxon>Eukaryota</taxon>
        <taxon>Metazoa</taxon>
        <taxon>Ecdysozoa</taxon>
        <taxon>Nematoda</taxon>
        <taxon>Chromadorea</taxon>
        <taxon>Rhabditida</taxon>
        <taxon>Rhabditina</taxon>
        <taxon>Rhabditomorpha</taxon>
        <taxon>Rhabditoidea</taxon>
        <taxon>Rhabditidae</taxon>
        <taxon>Peloderinae</taxon>
        <taxon>Caenorhabditis</taxon>
    </lineage>
</organism>
<dbReference type="OrthoDB" id="5789077at2759"/>
<feature type="region of interest" description="Disordered" evidence="1">
    <location>
        <begin position="1"/>
        <end position="53"/>
    </location>
</feature>
<dbReference type="HOGENOM" id="CLU_579000_0_0_1"/>
<sequence length="472" mass="54045">MAPTPGNNYFKPNNSTSLDIDSQPVEDQLQIRAEDLHPLPEERRPEGEPVEDSINDLNQTAYTSLDGFAEFFDATTIETPIEGHGILTQLTQRAGVITNNDGKKVSFQADVFCDSAVTDLRSVLFVGFTLQFTATPCKKDPNTYIASEVSPVHGEEVSKVFWKSSEVDMHTEETWPHYDETLEGNGYHTLLRAFLYYRSRNVQFRHINHYLTHNCKDEMMRQYIGRLPKQQRNFMQSRCHMFYYDQVDDSFNLQHPDNYDNVVKLSTYLLSHGGCASVWDLYNYYLSLYYPGIKDNKDDNSAHIQELKYILACNTFAFNCFPSGEYVSARHNLPHFDYMSYIEAIHPEILEMEKHEHPEGHLMPVSENPVSSETSQPNSLDIDEYLAMEISQKTPLFTEIMNMAPRVANEIRPVIPLHPGGPFMDFATEFGRFMDLKRDGKLGDFLQKTECTCDCGCGTDHHAGAFRTSLPQ</sequence>
<dbReference type="GO" id="GO:0010629">
    <property type="term" value="P:negative regulation of gene expression"/>
    <property type="evidence" value="ECO:0007669"/>
    <property type="project" value="TreeGrafter"/>
</dbReference>
<proteinExistence type="predicted"/>
<dbReference type="PANTHER" id="PTHR36949">
    <property type="entry name" value="PROTEIN CBR-LIN-66"/>
    <property type="match status" value="1"/>
</dbReference>
<evidence type="ECO:0000313" key="4">
    <source>
        <dbReference type="Proteomes" id="UP000008068"/>
    </source>
</evidence>
<dbReference type="InterPro" id="IPR058991">
    <property type="entry name" value="Lin-66-like_WHD"/>
</dbReference>
<protein>
    <recommendedName>
        <fullName evidence="2">Lin-66-like winged helix domain-containing protein</fullName>
    </recommendedName>
</protein>
<dbReference type="Proteomes" id="UP000008068">
    <property type="component" value="Unassembled WGS sequence"/>
</dbReference>
<evidence type="ECO:0000259" key="2">
    <source>
        <dbReference type="Pfam" id="PF26288"/>
    </source>
</evidence>
<dbReference type="InParanoid" id="G0MDD7"/>
<dbReference type="EMBL" id="GL379790">
    <property type="protein sequence ID" value="EGT49814.1"/>
    <property type="molecule type" value="Genomic_DNA"/>
</dbReference>
<evidence type="ECO:0000313" key="3">
    <source>
        <dbReference type="EMBL" id="EGT49814.1"/>
    </source>
</evidence>
<gene>
    <name evidence="3" type="ORF">CAEBREN_11098</name>
</gene>
<dbReference type="PANTHER" id="PTHR36949:SF1">
    <property type="entry name" value="ANAPHASE-PROMOTING COMPLEX SUBUNIT 1-RELATED"/>
    <property type="match status" value="1"/>
</dbReference>
<reference evidence="4" key="1">
    <citation type="submission" date="2011-07" db="EMBL/GenBank/DDBJ databases">
        <authorList>
            <consortium name="Caenorhabditis brenneri Sequencing and Analysis Consortium"/>
            <person name="Wilson R.K."/>
        </authorList>
    </citation>
    <scope>NUCLEOTIDE SEQUENCE [LARGE SCALE GENOMIC DNA]</scope>
    <source>
        <strain evidence="4">PB2801</strain>
    </source>
</reference>